<keyword evidence="1" id="KW-0347">Helicase</keyword>
<keyword evidence="1" id="KW-0234">DNA repair</keyword>
<name>A0A0N5BQV1_STREA</name>
<dbReference type="SUPFAM" id="SSF52540">
    <property type="entry name" value="P-loop containing nucleoside triphosphate hydrolases"/>
    <property type="match status" value="2"/>
</dbReference>
<dbReference type="GO" id="GO:0006310">
    <property type="term" value="P:DNA recombination"/>
    <property type="evidence" value="ECO:0007669"/>
    <property type="project" value="UniProtKB-KW"/>
</dbReference>
<dbReference type="InterPro" id="IPR049163">
    <property type="entry name" value="Pif1-like_2B_dom"/>
</dbReference>
<sequence length="530" mass="60111">MKYNGNEERAEAQAIFDIRNVLQSNNFNGYTDLPEVNFDIIEIDYVEDKDVLKRLGDENLKSANEKQRNFIDKILNIIDNNFSDKRCFFLEGPAGTGKTFVYTTLYYLLRAEDKIVLNCASTGIAATLLRNGQTVHSMFSVPITLYDSNFRLSKLNKLRTTMLEKASLIIIDEAPMLSKYVIDYLDQQLKKVCKNDLPFGGKVIICGGDFRQTLPILPNSTRHQNVLFSIKYSPLWNVYFETVKLTRNMRVKENEIDFAKWILDIGNDALQKNEDGEVDIPLNIQSTGNLVNDIFGAKNESILEKSNYAILAPTNAIVESINNEVLNTLPGDVEKIFSADSIRKDSDTNENYYNMPIEMLNQLTPSGLSPHLLNLKVNAVIIVLRNLNIKEGLCNGTRLRVIKINKRILTCIHLSGLNKDKTVLIPRIVLYRLNKDKTVLIPRIVLYSSEGEYPFTLARKQFPVRLAFAMTINKSQGQTLSKVGVDLTTPVFSHGQLYVAFSRVKSSDCLFVKTESNKAKNIVYTEIFRA</sequence>
<dbReference type="PANTHER" id="PTHR10492">
    <property type="match status" value="1"/>
</dbReference>
<comment type="similarity">
    <text evidence="1">Belongs to the helicase family.</text>
</comment>
<proteinExistence type="inferred from homology"/>
<keyword evidence="1" id="KW-0378">Hydrolase</keyword>
<dbReference type="CDD" id="cd18809">
    <property type="entry name" value="SF1_C_RecD"/>
    <property type="match status" value="1"/>
</dbReference>
<evidence type="ECO:0000313" key="5">
    <source>
        <dbReference type="WBParaSite" id="SPAL_0000826000.1"/>
    </source>
</evidence>
<dbReference type="STRING" id="174720.A0A0N5BQV1"/>
<feature type="domain" description="DNA helicase Pif1-like DEAD-box helicase" evidence="2">
    <location>
        <begin position="64"/>
        <end position="274"/>
    </location>
</feature>
<dbReference type="PANTHER" id="PTHR10492:SF57">
    <property type="entry name" value="ATP-DEPENDENT DNA HELICASE"/>
    <property type="match status" value="1"/>
</dbReference>
<evidence type="ECO:0000259" key="3">
    <source>
        <dbReference type="Pfam" id="PF21530"/>
    </source>
</evidence>
<dbReference type="GO" id="GO:0006281">
    <property type="term" value="P:DNA repair"/>
    <property type="evidence" value="ECO:0007669"/>
    <property type="project" value="UniProtKB-KW"/>
</dbReference>
<dbReference type="GO" id="GO:0016887">
    <property type="term" value="F:ATP hydrolysis activity"/>
    <property type="evidence" value="ECO:0007669"/>
    <property type="project" value="RHEA"/>
</dbReference>
<dbReference type="GO" id="GO:0005524">
    <property type="term" value="F:ATP binding"/>
    <property type="evidence" value="ECO:0007669"/>
    <property type="project" value="UniProtKB-KW"/>
</dbReference>
<reference evidence="5" key="1">
    <citation type="submission" date="2017-02" db="UniProtKB">
        <authorList>
            <consortium name="WormBaseParasite"/>
        </authorList>
    </citation>
    <scope>IDENTIFICATION</scope>
</reference>
<dbReference type="GO" id="GO:0043139">
    <property type="term" value="F:5'-3' DNA helicase activity"/>
    <property type="evidence" value="ECO:0007669"/>
    <property type="project" value="UniProtKB-EC"/>
</dbReference>
<dbReference type="AlphaFoldDB" id="A0A0N5BQV1"/>
<keyword evidence="1" id="KW-0227">DNA damage</keyword>
<evidence type="ECO:0000256" key="1">
    <source>
        <dbReference type="RuleBase" id="RU363044"/>
    </source>
</evidence>
<keyword evidence="1" id="KW-0067">ATP-binding</keyword>
<evidence type="ECO:0000259" key="2">
    <source>
        <dbReference type="Pfam" id="PF05970"/>
    </source>
</evidence>
<keyword evidence="1" id="KW-0233">DNA recombination</keyword>
<dbReference type="FunFam" id="3.40.50.300:FF:002884">
    <property type="entry name" value="ATP-dependent DNA helicase"/>
    <property type="match status" value="1"/>
</dbReference>
<comment type="cofactor">
    <cofactor evidence="1">
        <name>Mg(2+)</name>
        <dbReference type="ChEBI" id="CHEBI:18420"/>
    </cofactor>
</comment>
<protein>
    <recommendedName>
        <fullName evidence="1">ATP-dependent DNA helicase</fullName>
        <ecNumber evidence="1">5.6.2.3</ecNumber>
    </recommendedName>
</protein>
<dbReference type="InterPro" id="IPR010285">
    <property type="entry name" value="DNA_helicase_pif1-like_DEAD"/>
</dbReference>
<evidence type="ECO:0000313" key="4">
    <source>
        <dbReference type="Proteomes" id="UP000046392"/>
    </source>
</evidence>
<dbReference type="Pfam" id="PF21530">
    <property type="entry name" value="Pif1_2B_dom"/>
    <property type="match status" value="1"/>
</dbReference>
<dbReference type="EC" id="5.6.2.3" evidence="1"/>
<feature type="domain" description="DNA helicase Pif1-like 2B" evidence="3">
    <location>
        <begin position="358"/>
        <end position="403"/>
    </location>
</feature>
<dbReference type="InterPro" id="IPR027417">
    <property type="entry name" value="P-loop_NTPase"/>
</dbReference>
<accession>A0A0N5BQV1</accession>
<keyword evidence="4" id="KW-1185">Reference proteome</keyword>
<keyword evidence="1" id="KW-0547">Nucleotide-binding</keyword>
<dbReference type="Proteomes" id="UP000046392">
    <property type="component" value="Unplaced"/>
</dbReference>
<comment type="catalytic activity">
    <reaction evidence="1">
        <text>ATP + H2O = ADP + phosphate + H(+)</text>
        <dbReference type="Rhea" id="RHEA:13065"/>
        <dbReference type="ChEBI" id="CHEBI:15377"/>
        <dbReference type="ChEBI" id="CHEBI:15378"/>
        <dbReference type="ChEBI" id="CHEBI:30616"/>
        <dbReference type="ChEBI" id="CHEBI:43474"/>
        <dbReference type="ChEBI" id="CHEBI:456216"/>
        <dbReference type="EC" id="5.6.2.3"/>
    </reaction>
</comment>
<dbReference type="Gene3D" id="3.40.50.300">
    <property type="entry name" value="P-loop containing nucleotide triphosphate hydrolases"/>
    <property type="match status" value="2"/>
</dbReference>
<dbReference type="GO" id="GO:0000723">
    <property type="term" value="P:telomere maintenance"/>
    <property type="evidence" value="ECO:0007669"/>
    <property type="project" value="InterPro"/>
</dbReference>
<dbReference type="Pfam" id="PF05970">
    <property type="entry name" value="PIF1"/>
    <property type="match status" value="1"/>
</dbReference>
<dbReference type="WBParaSite" id="SPAL_0000826000.1">
    <property type="protein sequence ID" value="SPAL_0000826000.1"/>
    <property type="gene ID" value="SPAL_0000826000"/>
</dbReference>
<organism evidence="4 5">
    <name type="scientific">Strongyloides papillosus</name>
    <name type="common">Intestinal threadworm</name>
    <dbReference type="NCBI Taxonomy" id="174720"/>
    <lineage>
        <taxon>Eukaryota</taxon>
        <taxon>Metazoa</taxon>
        <taxon>Ecdysozoa</taxon>
        <taxon>Nematoda</taxon>
        <taxon>Chromadorea</taxon>
        <taxon>Rhabditida</taxon>
        <taxon>Tylenchina</taxon>
        <taxon>Panagrolaimomorpha</taxon>
        <taxon>Strongyloidoidea</taxon>
        <taxon>Strongyloididae</taxon>
        <taxon>Strongyloides</taxon>
    </lineage>
</organism>